<evidence type="ECO:0000313" key="5">
    <source>
        <dbReference type="EMBL" id="RYC01134.1"/>
    </source>
</evidence>
<dbReference type="OrthoDB" id="9815825at2"/>
<dbReference type="Proteomes" id="UP000293291">
    <property type="component" value="Unassembled WGS sequence"/>
</dbReference>
<dbReference type="GO" id="GO:0016491">
    <property type="term" value="F:oxidoreductase activity"/>
    <property type="evidence" value="ECO:0007669"/>
    <property type="project" value="UniProtKB-KW"/>
</dbReference>
<dbReference type="RefSeq" id="WP_129455435.1">
    <property type="nucleotide sequence ID" value="NZ_JACXYX010000006.1"/>
</dbReference>
<dbReference type="Pfam" id="PF01408">
    <property type="entry name" value="GFO_IDH_MocA"/>
    <property type="match status" value="1"/>
</dbReference>
<dbReference type="PANTHER" id="PTHR22604:SF105">
    <property type="entry name" value="TRANS-1,2-DIHYDROBENZENE-1,2-DIOL DEHYDROGENASE"/>
    <property type="match status" value="1"/>
</dbReference>
<feature type="domain" description="Gfo/Idh/MocA-like oxidoreductase N-terminal" evidence="3">
    <location>
        <begin position="4"/>
        <end position="124"/>
    </location>
</feature>
<dbReference type="SUPFAM" id="SSF51735">
    <property type="entry name" value="NAD(P)-binding Rossmann-fold domains"/>
    <property type="match status" value="1"/>
</dbReference>
<dbReference type="PANTHER" id="PTHR22604">
    <property type="entry name" value="OXIDOREDUCTASES"/>
    <property type="match status" value="1"/>
</dbReference>
<dbReference type="InterPro" id="IPR050984">
    <property type="entry name" value="Gfo/Idh/MocA_domain"/>
</dbReference>
<evidence type="ECO:0000313" key="6">
    <source>
        <dbReference type="Proteomes" id="UP000293291"/>
    </source>
</evidence>
<accession>A0A4Q2SA61</accession>
<evidence type="ECO:0000259" key="4">
    <source>
        <dbReference type="Pfam" id="PF22725"/>
    </source>
</evidence>
<evidence type="ECO:0000259" key="3">
    <source>
        <dbReference type="Pfam" id="PF01408"/>
    </source>
</evidence>
<comment type="caution">
    <text evidence="5">The sequence shown here is derived from an EMBL/GenBank/DDBJ whole genome shotgun (WGS) entry which is preliminary data.</text>
</comment>
<dbReference type="InterPro" id="IPR000683">
    <property type="entry name" value="Gfo/Idh/MocA-like_OxRdtase_N"/>
</dbReference>
<evidence type="ECO:0000256" key="1">
    <source>
        <dbReference type="ARBA" id="ARBA00010928"/>
    </source>
</evidence>
<dbReference type="Pfam" id="PF22725">
    <property type="entry name" value="GFO_IDH_MocA_C3"/>
    <property type="match status" value="1"/>
</dbReference>
<dbReference type="AlphaFoldDB" id="A0A4Q2SA61"/>
<keyword evidence="2" id="KW-0560">Oxidoreductase</keyword>
<organism evidence="5 6">
    <name type="scientific">Nocardioides ganghwensis</name>
    <dbReference type="NCBI Taxonomy" id="252230"/>
    <lineage>
        <taxon>Bacteria</taxon>
        <taxon>Bacillati</taxon>
        <taxon>Actinomycetota</taxon>
        <taxon>Actinomycetes</taxon>
        <taxon>Propionibacteriales</taxon>
        <taxon>Nocardioidaceae</taxon>
        <taxon>Nocardioides</taxon>
    </lineage>
</organism>
<gene>
    <name evidence="5" type="ORF">EUA07_12155</name>
</gene>
<evidence type="ECO:0000256" key="2">
    <source>
        <dbReference type="ARBA" id="ARBA00023002"/>
    </source>
</evidence>
<dbReference type="InterPro" id="IPR036291">
    <property type="entry name" value="NAD(P)-bd_dom_sf"/>
</dbReference>
<dbReference type="Gene3D" id="3.30.360.10">
    <property type="entry name" value="Dihydrodipicolinate Reductase, domain 2"/>
    <property type="match status" value="1"/>
</dbReference>
<dbReference type="EMBL" id="SDWU01000012">
    <property type="protein sequence ID" value="RYC01134.1"/>
    <property type="molecule type" value="Genomic_DNA"/>
</dbReference>
<dbReference type="GO" id="GO:0000166">
    <property type="term" value="F:nucleotide binding"/>
    <property type="evidence" value="ECO:0007669"/>
    <property type="project" value="InterPro"/>
</dbReference>
<sequence>MTTRWGIAATGGMAGAFASDLAHLPDAEVAFVGSRSAGSAGEFAARFGAADCGAGTYADLVEAGRRGEVDVVYVATPHPQHHALALAAIEARTPLLVEKAFTATLAGAEEVVAAARDAGVFCMEAMWTRFQPAVAHARALVDAGEIGELLLVQADFGAQRDYDPASRLFDLALGGGSVLDLGVYPVSLAQHLLGRPDRVTATGTTYPNGADRSAAIQLAYADGRAASLTCTLASQTPGRAILVGTEGSLELVPPFYHPTRVVVRRNGQEPQEVELQPTGRGYAHQAQEVQRCLAAGLTESAVMPLSDTLDVMWVLEDALGQLGIAMAEASPQP</sequence>
<dbReference type="Gene3D" id="3.40.50.720">
    <property type="entry name" value="NAD(P)-binding Rossmann-like Domain"/>
    <property type="match status" value="1"/>
</dbReference>
<name>A0A4Q2SA61_9ACTN</name>
<protein>
    <submittedName>
        <fullName evidence="5">Gfo/Idh/MocA family oxidoreductase</fullName>
    </submittedName>
</protein>
<reference evidence="5 6" key="1">
    <citation type="submission" date="2019-01" db="EMBL/GenBank/DDBJ databases">
        <title>Novel species of Nocardioides.</title>
        <authorList>
            <person name="Liu Q."/>
            <person name="Xin Y.-H."/>
        </authorList>
    </citation>
    <scope>NUCLEOTIDE SEQUENCE [LARGE SCALE GENOMIC DNA]</scope>
    <source>
        <strain evidence="5 6">CGMCC 4.6875</strain>
    </source>
</reference>
<keyword evidence="6" id="KW-1185">Reference proteome</keyword>
<proteinExistence type="inferred from homology"/>
<comment type="similarity">
    <text evidence="1">Belongs to the Gfo/Idh/MocA family.</text>
</comment>
<feature type="domain" description="GFO/IDH/MocA-like oxidoreductase" evidence="4">
    <location>
        <begin position="135"/>
        <end position="250"/>
    </location>
</feature>
<dbReference type="SUPFAM" id="SSF55347">
    <property type="entry name" value="Glyceraldehyde-3-phosphate dehydrogenase-like, C-terminal domain"/>
    <property type="match status" value="1"/>
</dbReference>
<dbReference type="InterPro" id="IPR055170">
    <property type="entry name" value="GFO_IDH_MocA-like_dom"/>
</dbReference>